<dbReference type="EMBL" id="JANBVB010001941">
    <property type="protein sequence ID" value="KAJ2889090.1"/>
    <property type="molecule type" value="Genomic_DNA"/>
</dbReference>
<gene>
    <name evidence="1" type="primary">STE23_6</name>
    <name evidence="1" type="ORF">IWW38_004835</name>
</gene>
<keyword evidence="2" id="KW-1185">Reference proteome</keyword>
<sequence>EQLGYITYSSDRKYSDGYMTLRLIVQSEANPAYISQRVNHFMRGFRKRLVDMTQEEFERYANGLKVRREEKLKNLYAETSRYWTHVCSGYYLFDKIDRDLANLATIGKDDILAFWDKYMNPDTAPSFTSLTAAIWSTKIAQPSDADLARYPDISIALHGCLMRDGVKEPTLEAVDAFVQSLTPADTEEGSLQQLIQSLCQPAATDAGDGDLAKAIEKISEPASYVRTALAMAIEQAQARASQDHPAARCNGDLAIANGRASEQATSGQSSLENIGAIKTPDGTWVFREASTFKATLRQSGAPIPTRPLRPKY</sequence>
<dbReference type="EC" id="3.4.24.56" evidence="1"/>
<organism evidence="1 2">
    <name type="scientific">Coemansia aciculifera</name>
    <dbReference type="NCBI Taxonomy" id="417176"/>
    <lineage>
        <taxon>Eukaryota</taxon>
        <taxon>Fungi</taxon>
        <taxon>Fungi incertae sedis</taxon>
        <taxon>Zoopagomycota</taxon>
        <taxon>Kickxellomycotina</taxon>
        <taxon>Kickxellomycetes</taxon>
        <taxon>Kickxellales</taxon>
        <taxon>Kickxellaceae</taxon>
        <taxon>Coemansia</taxon>
    </lineage>
</organism>
<proteinExistence type="predicted"/>
<reference evidence="1" key="1">
    <citation type="submission" date="2022-07" db="EMBL/GenBank/DDBJ databases">
        <title>Phylogenomic reconstructions and comparative analyses of Kickxellomycotina fungi.</title>
        <authorList>
            <person name="Reynolds N.K."/>
            <person name="Stajich J.E."/>
            <person name="Barry K."/>
            <person name="Grigoriev I.V."/>
            <person name="Crous P."/>
            <person name="Smith M.E."/>
        </authorList>
    </citation>
    <scope>NUCLEOTIDE SEQUENCE</scope>
    <source>
        <strain evidence="1">CBS 190363</strain>
    </source>
</reference>
<evidence type="ECO:0000313" key="2">
    <source>
        <dbReference type="Proteomes" id="UP001139981"/>
    </source>
</evidence>
<protein>
    <submittedName>
        <fullName evidence="1">Metalloprotease</fullName>
        <ecNumber evidence="1">3.4.24.56</ecNumber>
    </submittedName>
</protein>
<name>A0ACC1LWW8_9FUNG</name>
<keyword evidence="1" id="KW-0378">Hydrolase</keyword>
<evidence type="ECO:0000313" key="1">
    <source>
        <dbReference type="EMBL" id="KAJ2889090.1"/>
    </source>
</evidence>
<accession>A0ACC1LWW8</accession>
<feature type="non-terminal residue" evidence="1">
    <location>
        <position position="1"/>
    </location>
</feature>
<dbReference type="Proteomes" id="UP001139981">
    <property type="component" value="Unassembled WGS sequence"/>
</dbReference>
<keyword evidence="1" id="KW-0645">Protease</keyword>
<keyword evidence="1" id="KW-0482">Metalloprotease</keyword>
<comment type="caution">
    <text evidence="1">The sequence shown here is derived from an EMBL/GenBank/DDBJ whole genome shotgun (WGS) entry which is preliminary data.</text>
</comment>